<comment type="cofactor">
    <cofactor evidence="1">
        <name>Mg(2+)</name>
        <dbReference type="ChEBI" id="CHEBI:18420"/>
    </cofactor>
</comment>
<sequence length="591" mass="68169">MHIANIMSSSSSSLSSFDPSAAAAAKAAARKATGGCAVDRVSSVTYPSTVWGHGSFDKVDLSLQAKQKHPQYEVLKEEVRQMVTYEGKTGNDEATIAYKLRVIDAVQQLGVGYHFEKEIEEALEKVHDLGEDSSFINIDEEGTDLYHKALRFRLLRQQGFPVSQDGFRKLKNSEGKFKEWLARDEQGLLSLYEASHIAFNGEDILDEALSFTTKSLKSMLEHNKINPSFHKQIDFALRIPAWKCVPRSLARHSIDNFYLEDSTQNQKLLKFAKLDFNMVQKLHQEELYELSEWWSSLDVPRNFPYARDRVVECYYWIICMYFEPKYRFPRIIATKIMAVLSILDDTYDNLATYEEARALTEAFERMDVCALEELPERVKNIYHAFFTLYDEVEREIGKIGPTFAMDYNREQLKKLCRSYLGEVRLRSEGRVPTLDEYVAEGYVTCGMAKCTAIAFIGMGAEIATREAFEWLANDSKLMRASSVIVRLQNDICTHKFEHQRNHVASSVECYMKEYRVSEEEAIECLWKRISNSWKDIAEVHQRPTPLPVILMDRFVHLTRSANLFYDTDDRYTNPHLIKDHLTSLFIDPVPL</sequence>
<evidence type="ECO:0000259" key="5">
    <source>
        <dbReference type="Pfam" id="PF01397"/>
    </source>
</evidence>
<dbReference type="SUPFAM" id="SSF48576">
    <property type="entry name" value="Terpenoid synthases"/>
    <property type="match status" value="1"/>
</dbReference>
<dbReference type="GO" id="GO:0016102">
    <property type="term" value="P:diterpenoid biosynthetic process"/>
    <property type="evidence" value="ECO:0007669"/>
    <property type="project" value="InterPro"/>
</dbReference>
<dbReference type="FunFam" id="1.10.600.10:FF:000007">
    <property type="entry name" value="Isoprene synthase, chloroplastic"/>
    <property type="match status" value="1"/>
</dbReference>
<feature type="domain" description="Terpene synthase N-terminal" evidence="5">
    <location>
        <begin position="64"/>
        <end position="237"/>
    </location>
</feature>
<dbReference type="AlphaFoldDB" id="A0AAV2CQ12"/>
<dbReference type="CDD" id="cd00684">
    <property type="entry name" value="Terpene_cyclase_plant_C1"/>
    <property type="match status" value="1"/>
</dbReference>
<dbReference type="InterPro" id="IPR001906">
    <property type="entry name" value="Terpene_synth_N"/>
</dbReference>
<evidence type="ECO:0000259" key="6">
    <source>
        <dbReference type="Pfam" id="PF03936"/>
    </source>
</evidence>
<keyword evidence="4" id="KW-0456">Lyase</keyword>
<dbReference type="Gene3D" id="1.50.10.130">
    <property type="entry name" value="Terpene synthase, N-terminal domain"/>
    <property type="match status" value="1"/>
</dbReference>
<proteinExistence type="predicted"/>
<accession>A0AAV2CQ12</accession>
<keyword evidence="3" id="KW-0460">Magnesium</keyword>
<dbReference type="InterPro" id="IPR008930">
    <property type="entry name" value="Terpenoid_cyclase/PrenylTrfase"/>
</dbReference>
<dbReference type="SFLD" id="SFLDG01019">
    <property type="entry name" value="Terpene_Cyclase_Like_1_C_Termi"/>
    <property type="match status" value="1"/>
</dbReference>
<evidence type="ECO:0000313" key="7">
    <source>
        <dbReference type="EMBL" id="CAL1358241.1"/>
    </source>
</evidence>
<dbReference type="InterPro" id="IPR034741">
    <property type="entry name" value="Terpene_cyclase-like_1_C"/>
</dbReference>
<dbReference type="InterPro" id="IPR050148">
    <property type="entry name" value="Terpene_synthase-like"/>
</dbReference>
<feature type="domain" description="Terpene synthase metal-binding" evidence="6">
    <location>
        <begin position="297"/>
        <end position="535"/>
    </location>
</feature>
<dbReference type="PANTHER" id="PTHR31225:SF93">
    <property type="entry name" value="ALPHA-HUMULENE_(-)-(E)-BETA-CARYOPHYLLENE SYNTHASE"/>
    <property type="match status" value="1"/>
</dbReference>
<gene>
    <name evidence="7" type="ORF">LTRI10_LOCUS5808</name>
</gene>
<evidence type="ECO:0000256" key="4">
    <source>
        <dbReference type="ARBA" id="ARBA00023239"/>
    </source>
</evidence>
<dbReference type="PANTHER" id="PTHR31225">
    <property type="entry name" value="OS04G0344100 PROTEIN-RELATED"/>
    <property type="match status" value="1"/>
</dbReference>
<keyword evidence="8" id="KW-1185">Reference proteome</keyword>
<dbReference type="Pfam" id="PF01397">
    <property type="entry name" value="Terpene_synth"/>
    <property type="match status" value="1"/>
</dbReference>
<protein>
    <submittedName>
        <fullName evidence="7">Uncharacterized protein</fullName>
    </submittedName>
</protein>
<dbReference type="Gene3D" id="1.10.600.10">
    <property type="entry name" value="Farnesyl Diphosphate Synthase"/>
    <property type="match status" value="1"/>
</dbReference>
<reference evidence="7 8" key="1">
    <citation type="submission" date="2024-04" db="EMBL/GenBank/DDBJ databases">
        <authorList>
            <person name="Fracassetti M."/>
        </authorList>
    </citation>
    <scope>NUCLEOTIDE SEQUENCE [LARGE SCALE GENOMIC DNA]</scope>
</reference>
<dbReference type="Pfam" id="PF03936">
    <property type="entry name" value="Terpene_synth_C"/>
    <property type="match status" value="1"/>
</dbReference>
<dbReference type="SFLD" id="SFLDS00005">
    <property type="entry name" value="Isoprenoid_Synthase_Type_I"/>
    <property type="match status" value="1"/>
</dbReference>
<dbReference type="InterPro" id="IPR044814">
    <property type="entry name" value="Terpene_cyclase_plant_C1"/>
</dbReference>
<dbReference type="SUPFAM" id="SSF48239">
    <property type="entry name" value="Terpenoid cyclases/Protein prenyltransferases"/>
    <property type="match status" value="1"/>
</dbReference>
<dbReference type="InterPro" id="IPR008949">
    <property type="entry name" value="Isoprenoid_synthase_dom_sf"/>
</dbReference>
<name>A0AAV2CQ12_9ROSI</name>
<dbReference type="GO" id="GO:0120251">
    <property type="term" value="P:hydrocarbon biosynthetic process"/>
    <property type="evidence" value="ECO:0007669"/>
    <property type="project" value="UniProtKB-ARBA"/>
</dbReference>
<dbReference type="Proteomes" id="UP001497516">
    <property type="component" value="Chromosome 1"/>
</dbReference>
<dbReference type="InterPro" id="IPR005630">
    <property type="entry name" value="Terpene_synthase_metal-bd"/>
</dbReference>
<dbReference type="GO" id="GO:0010333">
    <property type="term" value="F:terpene synthase activity"/>
    <property type="evidence" value="ECO:0007669"/>
    <property type="project" value="InterPro"/>
</dbReference>
<evidence type="ECO:0000256" key="2">
    <source>
        <dbReference type="ARBA" id="ARBA00022723"/>
    </source>
</evidence>
<evidence type="ECO:0000256" key="3">
    <source>
        <dbReference type="ARBA" id="ARBA00022842"/>
    </source>
</evidence>
<evidence type="ECO:0000313" key="8">
    <source>
        <dbReference type="Proteomes" id="UP001497516"/>
    </source>
</evidence>
<dbReference type="GO" id="GO:0000287">
    <property type="term" value="F:magnesium ion binding"/>
    <property type="evidence" value="ECO:0007669"/>
    <property type="project" value="InterPro"/>
</dbReference>
<dbReference type="EMBL" id="OZ034813">
    <property type="protein sequence ID" value="CAL1358241.1"/>
    <property type="molecule type" value="Genomic_DNA"/>
</dbReference>
<dbReference type="InterPro" id="IPR036965">
    <property type="entry name" value="Terpene_synth_N_sf"/>
</dbReference>
<evidence type="ECO:0000256" key="1">
    <source>
        <dbReference type="ARBA" id="ARBA00001946"/>
    </source>
</evidence>
<organism evidence="7 8">
    <name type="scientific">Linum trigynum</name>
    <dbReference type="NCBI Taxonomy" id="586398"/>
    <lineage>
        <taxon>Eukaryota</taxon>
        <taxon>Viridiplantae</taxon>
        <taxon>Streptophyta</taxon>
        <taxon>Embryophyta</taxon>
        <taxon>Tracheophyta</taxon>
        <taxon>Spermatophyta</taxon>
        <taxon>Magnoliopsida</taxon>
        <taxon>eudicotyledons</taxon>
        <taxon>Gunneridae</taxon>
        <taxon>Pentapetalae</taxon>
        <taxon>rosids</taxon>
        <taxon>fabids</taxon>
        <taxon>Malpighiales</taxon>
        <taxon>Linaceae</taxon>
        <taxon>Linum</taxon>
    </lineage>
</organism>
<keyword evidence="2" id="KW-0479">Metal-binding</keyword>